<accession>A0ABQ4ULY6</accession>
<dbReference type="Proteomes" id="UP001055039">
    <property type="component" value="Unassembled WGS sequence"/>
</dbReference>
<reference evidence="1" key="1">
    <citation type="journal article" date="2021" name="Front. Microbiol.">
        <title>Comprehensive Comparative Genomics and Phenotyping of Methylobacterium Species.</title>
        <authorList>
            <person name="Alessa O."/>
            <person name="Ogura Y."/>
            <person name="Fujitani Y."/>
            <person name="Takami H."/>
            <person name="Hayashi T."/>
            <person name="Sahin N."/>
            <person name="Tani A."/>
        </authorList>
    </citation>
    <scope>NUCLEOTIDE SEQUENCE</scope>
    <source>
        <strain evidence="1">NBRC 15686</strain>
    </source>
</reference>
<keyword evidence="2" id="KW-1185">Reference proteome</keyword>
<organism evidence="1 2">
    <name type="scientific">Methylorubrum aminovorans</name>
    <dbReference type="NCBI Taxonomy" id="269069"/>
    <lineage>
        <taxon>Bacteria</taxon>
        <taxon>Pseudomonadati</taxon>
        <taxon>Pseudomonadota</taxon>
        <taxon>Alphaproteobacteria</taxon>
        <taxon>Hyphomicrobiales</taxon>
        <taxon>Methylobacteriaceae</taxon>
        <taxon>Methylorubrum</taxon>
    </lineage>
</organism>
<name>A0ABQ4ULY6_9HYPH</name>
<gene>
    <name evidence="1" type="ORF">LNAOJCKE_5579</name>
</gene>
<evidence type="ECO:0000313" key="1">
    <source>
        <dbReference type="EMBL" id="GJE68341.1"/>
    </source>
</evidence>
<sequence>MLERKCGKLEAESAEAAVRQREGNNLQPEQRTLDAILRVADERDSLPHLQLLRFALQS</sequence>
<evidence type="ECO:0000313" key="2">
    <source>
        <dbReference type="Proteomes" id="UP001055039"/>
    </source>
</evidence>
<dbReference type="EMBL" id="BPRC01000056">
    <property type="protein sequence ID" value="GJE68341.1"/>
    <property type="molecule type" value="Genomic_DNA"/>
</dbReference>
<comment type="caution">
    <text evidence="1">The sequence shown here is derived from an EMBL/GenBank/DDBJ whole genome shotgun (WGS) entry which is preliminary data.</text>
</comment>
<reference evidence="1" key="2">
    <citation type="submission" date="2021-08" db="EMBL/GenBank/DDBJ databases">
        <authorList>
            <person name="Tani A."/>
            <person name="Ola A."/>
            <person name="Ogura Y."/>
            <person name="Katsura K."/>
            <person name="Hayashi T."/>
        </authorList>
    </citation>
    <scope>NUCLEOTIDE SEQUENCE</scope>
    <source>
        <strain evidence="1">NBRC 15686</strain>
    </source>
</reference>
<protein>
    <submittedName>
        <fullName evidence="1">Uncharacterized protein</fullName>
    </submittedName>
</protein>
<proteinExistence type="predicted"/>